<dbReference type="AlphaFoldDB" id="A0A3P3XTB2"/>
<reference evidence="2" key="1">
    <citation type="submission" date="2017-02" db="EMBL/GenBank/DDBJ databases">
        <authorList>
            <person name="Regsiter A."/>
            <person name="William W."/>
        </authorList>
    </citation>
    <scope>NUCLEOTIDE SEQUENCE</scope>
    <source>
        <strain evidence="2">BdmA 4</strain>
    </source>
</reference>
<protein>
    <recommendedName>
        <fullName evidence="3">AmmeMemoRadiSam system protein B</fullName>
    </recommendedName>
</protein>
<dbReference type="Gene3D" id="3.40.830.10">
    <property type="entry name" value="LigB-like"/>
    <property type="match status" value="1"/>
</dbReference>
<dbReference type="PANTHER" id="PTHR11060:SF0">
    <property type="entry name" value="PROTEIN MEMO1"/>
    <property type="match status" value="1"/>
</dbReference>
<dbReference type="InterPro" id="IPR002737">
    <property type="entry name" value="MEMO1_fam"/>
</dbReference>
<evidence type="ECO:0008006" key="3">
    <source>
        <dbReference type="Google" id="ProtNLM"/>
    </source>
</evidence>
<evidence type="ECO:0000256" key="1">
    <source>
        <dbReference type="ARBA" id="ARBA00006315"/>
    </source>
</evidence>
<dbReference type="NCBIfam" id="TIGR04336">
    <property type="entry name" value="AmmeMemoSam_B"/>
    <property type="match status" value="1"/>
</dbReference>
<dbReference type="Pfam" id="PF01875">
    <property type="entry name" value="Memo"/>
    <property type="match status" value="1"/>
</dbReference>
<dbReference type="PANTHER" id="PTHR11060">
    <property type="entry name" value="PROTEIN MEMO1"/>
    <property type="match status" value="1"/>
</dbReference>
<gene>
    <name evidence="2" type="ORF">SPIRO4BDMA_51023</name>
</gene>
<accession>A0A3P3XTB2</accession>
<dbReference type="EMBL" id="FWDO01000005">
    <property type="protein sequence ID" value="SLM19508.1"/>
    <property type="molecule type" value="Genomic_DNA"/>
</dbReference>
<sequence>MSMDLKKRKRYLPAGWYPDNAAEIRSLVSDWTKLQNNLSAFAIVAPHAGWYFSGDLAAKAVWSLRDCDTVAILGGHLRRGDPILFAEEENFDCTVRDAANDAQVLNALNSELKDAGIQEIAPDHDIDNSVEIMLPLAALRFPEARLVWLRVPPDYKARELGSALARAASTCRKKLAVIASTDLTHYGPNYGFMPHGVGESAVDWVRNENDRGFINAVLSMDTDKVLGHARDRFSACSSGAVAAAISFSLNNGAKRGVLIGHKLSFDMHPDRSFVGYAAIAFVP</sequence>
<dbReference type="CDD" id="cd07361">
    <property type="entry name" value="MEMO_like"/>
    <property type="match status" value="1"/>
</dbReference>
<evidence type="ECO:0000313" key="2">
    <source>
        <dbReference type="EMBL" id="SLM19508.1"/>
    </source>
</evidence>
<name>A0A3P3XTB2_9SPIR</name>
<proteinExistence type="inferred from homology"/>
<comment type="similarity">
    <text evidence="1">Belongs to the MEMO1 family.</text>
</comment>
<organism evidence="2">
    <name type="scientific">uncultured spirochete</name>
    <dbReference type="NCBI Taxonomy" id="156406"/>
    <lineage>
        <taxon>Bacteria</taxon>
        <taxon>Pseudomonadati</taxon>
        <taxon>Spirochaetota</taxon>
        <taxon>Spirochaetia</taxon>
        <taxon>Spirochaetales</taxon>
        <taxon>environmental samples</taxon>
    </lineage>
</organism>